<evidence type="ECO:0000259" key="1">
    <source>
        <dbReference type="Pfam" id="PF07883"/>
    </source>
</evidence>
<sequence>MTTTAHATVQHEDQRVRVTRWDFEPGTRTGHHVHAYDYVVVPVVDGRISALSPDGSTIESELRAGESYARPAGAEHDVVNTGGSWLAFVEIELKDPDDRPAPPPSAP</sequence>
<proteinExistence type="predicted"/>
<keyword evidence="3" id="KW-1185">Reference proteome</keyword>
<organism evidence="2 3">
    <name type="scientific">Streptomyces fildesensis</name>
    <dbReference type="NCBI Taxonomy" id="375757"/>
    <lineage>
        <taxon>Bacteria</taxon>
        <taxon>Bacillati</taxon>
        <taxon>Actinomycetota</taxon>
        <taxon>Actinomycetes</taxon>
        <taxon>Kitasatosporales</taxon>
        <taxon>Streptomycetaceae</taxon>
        <taxon>Streptomyces</taxon>
    </lineage>
</organism>
<evidence type="ECO:0000313" key="3">
    <source>
        <dbReference type="Proteomes" id="UP001614394"/>
    </source>
</evidence>
<dbReference type="RefSeq" id="WP_399652581.1">
    <property type="nucleotide sequence ID" value="NZ_JBITYG010000007.1"/>
</dbReference>
<reference evidence="2 3" key="1">
    <citation type="submission" date="2024-10" db="EMBL/GenBank/DDBJ databases">
        <title>The Natural Products Discovery Center: Release of the First 8490 Sequenced Strains for Exploring Actinobacteria Biosynthetic Diversity.</title>
        <authorList>
            <person name="Kalkreuter E."/>
            <person name="Kautsar S.A."/>
            <person name="Yang D."/>
            <person name="Bader C.D."/>
            <person name="Teijaro C.N."/>
            <person name="Fluegel L."/>
            <person name="Davis C.M."/>
            <person name="Simpson J.R."/>
            <person name="Lauterbach L."/>
            <person name="Steele A.D."/>
            <person name="Gui C."/>
            <person name="Meng S."/>
            <person name="Li G."/>
            <person name="Viehrig K."/>
            <person name="Ye F."/>
            <person name="Su P."/>
            <person name="Kiefer A.F."/>
            <person name="Nichols A."/>
            <person name="Cepeda A.J."/>
            <person name="Yan W."/>
            <person name="Fan B."/>
            <person name="Jiang Y."/>
            <person name="Adhikari A."/>
            <person name="Zheng C.-J."/>
            <person name="Schuster L."/>
            <person name="Cowan T.M."/>
            <person name="Smanski M.J."/>
            <person name="Chevrette M.G."/>
            <person name="De Carvalho L.P.S."/>
            <person name="Shen B."/>
        </authorList>
    </citation>
    <scope>NUCLEOTIDE SEQUENCE [LARGE SCALE GENOMIC DNA]</scope>
    <source>
        <strain evidence="2 3">NPDC053399</strain>
    </source>
</reference>
<dbReference type="InterPro" id="IPR014710">
    <property type="entry name" value="RmlC-like_jellyroll"/>
</dbReference>
<dbReference type="InterPro" id="IPR013096">
    <property type="entry name" value="Cupin_2"/>
</dbReference>
<name>A0ABW8CAK8_9ACTN</name>
<dbReference type="SUPFAM" id="SSF51182">
    <property type="entry name" value="RmlC-like cupins"/>
    <property type="match status" value="1"/>
</dbReference>
<dbReference type="InterPro" id="IPR011051">
    <property type="entry name" value="RmlC_Cupin_sf"/>
</dbReference>
<protein>
    <submittedName>
        <fullName evidence="2">Cupin domain-containing protein</fullName>
    </submittedName>
</protein>
<comment type="caution">
    <text evidence="2">The sequence shown here is derived from an EMBL/GenBank/DDBJ whole genome shotgun (WGS) entry which is preliminary data.</text>
</comment>
<dbReference type="Pfam" id="PF07883">
    <property type="entry name" value="Cupin_2"/>
    <property type="match status" value="1"/>
</dbReference>
<feature type="domain" description="Cupin type-2" evidence="1">
    <location>
        <begin position="20"/>
        <end position="88"/>
    </location>
</feature>
<accession>A0ABW8CAK8</accession>
<dbReference type="Gene3D" id="2.60.120.10">
    <property type="entry name" value="Jelly Rolls"/>
    <property type="match status" value="1"/>
</dbReference>
<dbReference type="EMBL" id="JBITYG010000007">
    <property type="protein sequence ID" value="MFI9103477.1"/>
    <property type="molecule type" value="Genomic_DNA"/>
</dbReference>
<evidence type="ECO:0000313" key="2">
    <source>
        <dbReference type="EMBL" id="MFI9103477.1"/>
    </source>
</evidence>
<gene>
    <name evidence="2" type="ORF">ACIGXA_23425</name>
</gene>
<dbReference type="Proteomes" id="UP001614394">
    <property type="component" value="Unassembled WGS sequence"/>
</dbReference>